<reference evidence="1" key="1">
    <citation type="submission" date="2022-10" db="EMBL/GenBank/DDBJ databases">
        <title>Complete genome of Methanoculleus submarinus DSM 15122.</title>
        <authorList>
            <person name="Chen S.-C."/>
            <person name="Lai S.-J."/>
            <person name="You Y.-T."/>
        </authorList>
    </citation>
    <scope>NUCLEOTIDE SEQUENCE</scope>
    <source>
        <strain evidence="1">DSM 15122</strain>
    </source>
</reference>
<dbReference type="AlphaFoldDB" id="A0AAX3E638"/>
<evidence type="ECO:0000313" key="1">
    <source>
        <dbReference type="EMBL" id="UYU17673.1"/>
    </source>
</evidence>
<dbReference type="Proteomes" id="UP001156196">
    <property type="component" value="Chromosome"/>
</dbReference>
<dbReference type="KEGG" id="msum:OH143_08115"/>
<dbReference type="RefSeq" id="WP_245526625.1">
    <property type="nucleotide sequence ID" value="NZ_CP109831.1"/>
</dbReference>
<dbReference type="InterPro" id="IPR012675">
    <property type="entry name" value="Beta-grasp_dom_sf"/>
</dbReference>
<keyword evidence="2" id="KW-1185">Reference proteome</keyword>
<dbReference type="GeneID" id="24782360"/>
<gene>
    <name evidence="1" type="ORF">OH143_08115</name>
</gene>
<sequence>MLVYRGQPGDTYEIALLSFGLNPDTALIFCRGRSVPQDEEIAEEEAGIFLASSRG</sequence>
<organism evidence="1 2">
    <name type="scientific">Methanoculleus submarinus</name>
    <dbReference type="NCBI Taxonomy" id="204050"/>
    <lineage>
        <taxon>Archaea</taxon>
        <taxon>Methanobacteriati</taxon>
        <taxon>Methanobacteriota</taxon>
        <taxon>Stenosarchaea group</taxon>
        <taxon>Methanomicrobia</taxon>
        <taxon>Methanomicrobiales</taxon>
        <taxon>Methanomicrobiaceae</taxon>
        <taxon>Methanoculleus</taxon>
    </lineage>
</organism>
<dbReference type="EMBL" id="CP109831">
    <property type="protein sequence ID" value="UYU17673.1"/>
    <property type="molecule type" value="Genomic_DNA"/>
</dbReference>
<evidence type="ECO:0000313" key="2">
    <source>
        <dbReference type="Proteomes" id="UP001156196"/>
    </source>
</evidence>
<protein>
    <submittedName>
        <fullName evidence="1">Thiamine S protein</fullName>
    </submittedName>
</protein>
<accession>A0AAX3E638</accession>
<dbReference type="Gene3D" id="3.10.20.30">
    <property type="match status" value="1"/>
</dbReference>
<proteinExistence type="predicted"/>
<name>A0AAX3E638_9EURY</name>